<evidence type="ECO:0000313" key="1">
    <source>
        <dbReference type="EMBL" id="KUJ23513.1"/>
    </source>
</evidence>
<evidence type="ECO:0000313" key="2">
    <source>
        <dbReference type="Proteomes" id="UP000070700"/>
    </source>
</evidence>
<dbReference type="KEGG" id="psco:LY89DRAFT_184426"/>
<dbReference type="AlphaFoldDB" id="A0A194XTH7"/>
<dbReference type="InParanoid" id="A0A194XTH7"/>
<accession>A0A194XTH7</accession>
<gene>
    <name evidence="1" type="ORF">LY89DRAFT_184426</name>
</gene>
<dbReference type="EMBL" id="KQ947405">
    <property type="protein sequence ID" value="KUJ23513.1"/>
    <property type="molecule type" value="Genomic_DNA"/>
</dbReference>
<reference evidence="1 2" key="1">
    <citation type="submission" date="2015-10" db="EMBL/GenBank/DDBJ databases">
        <title>Full genome of DAOMC 229536 Phialocephala scopiformis, a fungal endophyte of spruce producing the potent anti-insectan compound rugulosin.</title>
        <authorList>
            <consortium name="DOE Joint Genome Institute"/>
            <person name="Walker A.K."/>
            <person name="Frasz S.L."/>
            <person name="Seifert K.A."/>
            <person name="Miller J.D."/>
            <person name="Mondo S.J."/>
            <person name="Labutti K."/>
            <person name="Lipzen A."/>
            <person name="Dockter R."/>
            <person name="Kennedy M."/>
            <person name="Grigoriev I.V."/>
            <person name="Spatafora J.W."/>
        </authorList>
    </citation>
    <scope>NUCLEOTIDE SEQUENCE [LARGE SCALE GENOMIC DNA]</scope>
    <source>
        <strain evidence="1 2">CBS 120377</strain>
    </source>
</reference>
<dbReference type="PANTHER" id="PTHR41244">
    <property type="entry name" value="RHAMNAN SYNTHESIS F"/>
    <property type="match status" value="1"/>
</dbReference>
<organism evidence="1 2">
    <name type="scientific">Mollisia scopiformis</name>
    <name type="common">Conifer needle endophyte fungus</name>
    <name type="synonym">Phialocephala scopiformis</name>
    <dbReference type="NCBI Taxonomy" id="149040"/>
    <lineage>
        <taxon>Eukaryota</taxon>
        <taxon>Fungi</taxon>
        <taxon>Dikarya</taxon>
        <taxon>Ascomycota</taxon>
        <taxon>Pezizomycotina</taxon>
        <taxon>Leotiomycetes</taxon>
        <taxon>Helotiales</taxon>
        <taxon>Mollisiaceae</taxon>
        <taxon>Mollisia</taxon>
    </lineage>
</organism>
<name>A0A194XTH7_MOLSC</name>
<dbReference type="Gene3D" id="3.20.20.80">
    <property type="entry name" value="Glycosidases"/>
    <property type="match status" value="1"/>
</dbReference>
<dbReference type="Proteomes" id="UP000070700">
    <property type="component" value="Unassembled WGS sequence"/>
</dbReference>
<dbReference type="OrthoDB" id="3474152at2759"/>
<dbReference type="RefSeq" id="XP_018077868.1">
    <property type="nucleotide sequence ID" value="XM_018205652.1"/>
</dbReference>
<protein>
    <submittedName>
        <fullName evidence="1">Uncharacterized protein</fullName>
    </submittedName>
</protein>
<dbReference type="PANTHER" id="PTHR41244:SF1">
    <property type="entry name" value="GLYCOSYLTRANSFERASE"/>
    <property type="match status" value="1"/>
</dbReference>
<dbReference type="InterPro" id="IPR032719">
    <property type="entry name" value="WbsX"/>
</dbReference>
<dbReference type="GeneID" id="28815378"/>
<proteinExistence type="predicted"/>
<keyword evidence="2" id="KW-1185">Reference proteome</keyword>
<dbReference type="Pfam" id="PF14307">
    <property type="entry name" value="Glyco_tran_WbsX"/>
    <property type="match status" value="1"/>
</dbReference>
<sequence length="163" mass="19445">MFIFISFVRKEDSPSKGYSVKPIAYIFPQYYPFEQNNRLWGENFTEWDNVNKVTHNGFGFETVRQHESIGYYNGLEFGTRQRQCQLIRENEFYGLAYHNHWMAGTPMMDHILQAMLLVGEPNTKFMLSWANEPWKATWDGLDSRKVLIAQDYGDITDWRKYFE</sequence>
<dbReference type="STRING" id="149040.A0A194XTH7"/>